<name>A0ABS4QH28_9NOCA</name>
<dbReference type="RefSeq" id="WP_209891682.1">
    <property type="nucleotide sequence ID" value="NZ_JAGGMR010000001.1"/>
</dbReference>
<feature type="domain" description="HTH tetR-type" evidence="5">
    <location>
        <begin position="15"/>
        <end position="75"/>
    </location>
</feature>
<keyword evidence="2 4" id="KW-0238">DNA-binding</keyword>
<keyword evidence="3" id="KW-0804">Transcription</keyword>
<dbReference type="InterPro" id="IPR050109">
    <property type="entry name" value="HTH-type_TetR-like_transc_reg"/>
</dbReference>
<evidence type="ECO:0000313" key="6">
    <source>
        <dbReference type="EMBL" id="MBP2190888.1"/>
    </source>
</evidence>
<protein>
    <submittedName>
        <fullName evidence="6">AcrR family transcriptional regulator</fullName>
    </submittedName>
</protein>
<gene>
    <name evidence="6" type="ORF">BJ987_003789</name>
</gene>
<feature type="DNA-binding region" description="H-T-H motif" evidence="4">
    <location>
        <begin position="38"/>
        <end position="57"/>
    </location>
</feature>
<organism evidence="6 7">
    <name type="scientific">Nocardia goodfellowii</name>
    <dbReference type="NCBI Taxonomy" id="882446"/>
    <lineage>
        <taxon>Bacteria</taxon>
        <taxon>Bacillati</taxon>
        <taxon>Actinomycetota</taxon>
        <taxon>Actinomycetes</taxon>
        <taxon>Mycobacteriales</taxon>
        <taxon>Nocardiaceae</taxon>
        <taxon>Nocardia</taxon>
    </lineage>
</organism>
<evidence type="ECO:0000256" key="1">
    <source>
        <dbReference type="ARBA" id="ARBA00023015"/>
    </source>
</evidence>
<sequence length="197" mass="21223">MPTTRRAHTGSRRNEQARAAILSAATELLAEHGTAGVTIDRLAAHAGVGRQTIYRWWSSKDAVLLDALVHSADHAVPSPDTGSLRTDLEQFLRATFEAAGTERNRRALLTAAIAAQDDPSLADALDGFLTQRRTALTELIERARTRGEVPATAAVDLAVEQAFGVLWYRLLFRANALQPDTATDLATALDAQLRASA</sequence>
<dbReference type="Pfam" id="PF16859">
    <property type="entry name" value="TetR_C_11"/>
    <property type="match status" value="1"/>
</dbReference>
<keyword evidence="7" id="KW-1185">Reference proteome</keyword>
<dbReference type="Gene3D" id="1.10.357.10">
    <property type="entry name" value="Tetracycline Repressor, domain 2"/>
    <property type="match status" value="1"/>
</dbReference>
<dbReference type="Proteomes" id="UP001519325">
    <property type="component" value="Unassembled WGS sequence"/>
</dbReference>
<proteinExistence type="predicted"/>
<keyword evidence="1" id="KW-0805">Transcription regulation</keyword>
<dbReference type="InterPro" id="IPR001647">
    <property type="entry name" value="HTH_TetR"/>
</dbReference>
<evidence type="ECO:0000256" key="3">
    <source>
        <dbReference type="ARBA" id="ARBA00023163"/>
    </source>
</evidence>
<dbReference type="SUPFAM" id="SSF48498">
    <property type="entry name" value="Tetracyclin repressor-like, C-terminal domain"/>
    <property type="match status" value="1"/>
</dbReference>
<comment type="caution">
    <text evidence="6">The sequence shown here is derived from an EMBL/GenBank/DDBJ whole genome shotgun (WGS) entry which is preliminary data.</text>
</comment>
<reference evidence="6 7" key="1">
    <citation type="submission" date="2021-03" db="EMBL/GenBank/DDBJ databases">
        <title>Sequencing the genomes of 1000 actinobacteria strains.</title>
        <authorList>
            <person name="Klenk H.-P."/>
        </authorList>
    </citation>
    <scope>NUCLEOTIDE SEQUENCE [LARGE SCALE GENOMIC DNA]</scope>
    <source>
        <strain evidence="6 7">DSM 45516</strain>
    </source>
</reference>
<dbReference type="SUPFAM" id="SSF46689">
    <property type="entry name" value="Homeodomain-like"/>
    <property type="match status" value="1"/>
</dbReference>
<dbReference type="PRINTS" id="PR00455">
    <property type="entry name" value="HTHTETR"/>
</dbReference>
<evidence type="ECO:0000256" key="4">
    <source>
        <dbReference type="PROSITE-ProRule" id="PRU00335"/>
    </source>
</evidence>
<dbReference type="PANTHER" id="PTHR30055:SF148">
    <property type="entry name" value="TETR-FAMILY TRANSCRIPTIONAL REGULATOR"/>
    <property type="match status" value="1"/>
</dbReference>
<evidence type="ECO:0000259" key="5">
    <source>
        <dbReference type="PROSITE" id="PS50977"/>
    </source>
</evidence>
<dbReference type="InterPro" id="IPR011075">
    <property type="entry name" value="TetR_C"/>
</dbReference>
<dbReference type="InterPro" id="IPR036271">
    <property type="entry name" value="Tet_transcr_reg_TetR-rel_C_sf"/>
</dbReference>
<dbReference type="PROSITE" id="PS50977">
    <property type="entry name" value="HTH_TETR_2"/>
    <property type="match status" value="1"/>
</dbReference>
<evidence type="ECO:0000256" key="2">
    <source>
        <dbReference type="ARBA" id="ARBA00023125"/>
    </source>
</evidence>
<dbReference type="InterPro" id="IPR009057">
    <property type="entry name" value="Homeodomain-like_sf"/>
</dbReference>
<dbReference type="PANTHER" id="PTHR30055">
    <property type="entry name" value="HTH-TYPE TRANSCRIPTIONAL REGULATOR RUTR"/>
    <property type="match status" value="1"/>
</dbReference>
<evidence type="ECO:0000313" key="7">
    <source>
        <dbReference type="Proteomes" id="UP001519325"/>
    </source>
</evidence>
<accession>A0ABS4QH28</accession>
<dbReference type="EMBL" id="JAGGMR010000001">
    <property type="protein sequence ID" value="MBP2190888.1"/>
    <property type="molecule type" value="Genomic_DNA"/>
</dbReference>
<dbReference type="Gene3D" id="1.10.10.60">
    <property type="entry name" value="Homeodomain-like"/>
    <property type="match status" value="1"/>
</dbReference>
<dbReference type="Pfam" id="PF00440">
    <property type="entry name" value="TetR_N"/>
    <property type="match status" value="1"/>
</dbReference>